<reference evidence="2 3" key="1">
    <citation type="submission" date="2021-07" db="EMBL/GenBank/DDBJ databases">
        <title>A novel Jannaschia species isolated from marine dinoflagellate Ceratoperidinium margalefii.</title>
        <authorList>
            <person name="Jiang Y."/>
            <person name="Li Z."/>
        </authorList>
    </citation>
    <scope>NUCLEOTIDE SEQUENCE [LARGE SCALE GENOMIC DNA]</scope>
    <source>
        <strain evidence="2 3">J12C1-MA-4</strain>
    </source>
</reference>
<dbReference type="RefSeq" id="WP_219004823.1">
    <property type="nucleotide sequence ID" value="NZ_CP079194.1"/>
</dbReference>
<evidence type="ECO:0000313" key="2">
    <source>
        <dbReference type="EMBL" id="QXT41166.1"/>
    </source>
</evidence>
<dbReference type="Proteomes" id="UP000825009">
    <property type="component" value="Chromosome"/>
</dbReference>
<dbReference type="AlphaFoldDB" id="A0A8F6YCE8"/>
<gene>
    <name evidence="2" type="ORF">KYE46_08145</name>
</gene>
<dbReference type="EMBL" id="CP079194">
    <property type="protein sequence ID" value="QXT41166.1"/>
    <property type="molecule type" value="Genomic_DNA"/>
</dbReference>
<evidence type="ECO:0000313" key="3">
    <source>
        <dbReference type="Proteomes" id="UP000825009"/>
    </source>
</evidence>
<name>A0A8F6YCE8_9RHOB</name>
<keyword evidence="3" id="KW-1185">Reference proteome</keyword>
<organism evidence="2 3">
    <name type="scientific">Gymnodinialimonas ceratoperidinii</name>
    <dbReference type="NCBI Taxonomy" id="2856823"/>
    <lineage>
        <taxon>Bacteria</taxon>
        <taxon>Pseudomonadati</taxon>
        <taxon>Pseudomonadota</taxon>
        <taxon>Alphaproteobacteria</taxon>
        <taxon>Rhodobacterales</taxon>
        <taxon>Paracoccaceae</taxon>
        <taxon>Gymnodinialimonas</taxon>
    </lineage>
</organism>
<feature type="compositionally biased region" description="Polar residues" evidence="1">
    <location>
        <begin position="78"/>
        <end position="88"/>
    </location>
</feature>
<accession>A0A8F6YCE8</accession>
<proteinExistence type="predicted"/>
<protein>
    <submittedName>
        <fullName evidence="2">Uncharacterized protein</fullName>
    </submittedName>
</protein>
<dbReference type="KEGG" id="gce:KYE46_08145"/>
<evidence type="ECO:0000256" key="1">
    <source>
        <dbReference type="SAM" id="MobiDB-lite"/>
    </source>
</evidence>
<sequence>METTINRDMLERLETLECAVAAKAFVLEHIVQAIEDLDQKIALKMANRLVADAAEQPNAFVFEFATELSEGIIHRQSPRTTPAPQVVNSVPPEPNPTKDDGEEEA</sequence>
<feature type="region of interest" description="Disordered" evidence="1">
    <location>
        <begin position="73"/>
        <end position="105"/>
    </location>
</feature>